<keyword evidence="3 7" id="KW-1133">Transmembrane helix</keyword>
<evidence type="ECO:0000259" key="8">
    <source>
        <dbReference type="Pfam" id="PF02326"/>
    </source>
</evidence>
<reference evidence="9" key="1">
    <citation type="journal article" date="2002" name="Curr. Biol.">
        <title>The closest unicellular relatives of animals.</title>
        <authorList>
            <person name="Lang B.F."/>
            <person name="O'Kelly C."/>
            <person name="Nerad T."/>
            <person name="Gray M.W."/>
            <person name="Burger G."/>
        </authorList>
    </citation>
    <scope>NUCLEOTIDE SEQUENCE</scope>
    <source>
        <strain evidence="9">JAP-7-2</strain>
    </source>
</reference>
<sequence>MPHLDVCTFIAQYNWTMITLSSLYLCSLIGLPGIARVLHLRASASIGSASANTGVSAVIAEANAVSQDTDVFVATMLKPVA</sequence>
<evidence type="ECO:0000256" key="3">
    <source>
        <dbReference type="ARBA" id="ARBA00022989"/>
    </source>
</evidence>
<organism evidence="9">
    <name type="scientific">Amoebidium parasiticum</name>
    <dbReference type="NCBI Taxonomy" id="4881"/>
    <lineage>
        <taxon>Eukaryota</taxon>
        <taxon>Ichthyosporea</taxon>
        <taxon>Ichthyophonida</taxon>
        <taxon>Amoebidiaceae</taxon>
        <taxon>Amoebidium</taxon>
    </lineage>
</organism>
<evidence type="ECO:0000256" key="1">
    <source>
        <dbReference type="ARBA" id="ARBA00004325"/>
    </source>
</evidence>
<feature type="domain" description="ATP synthase YMF19-like N-terminal" evidence="8">
    <location>
        <begin position="2"/>
        <end position="50"/>
    </location>
</feature>
<protein>
    <submittedName>
        <fullName evidence="9">ATP synthase F0 subunit 8</fullName>
        <ecNumber evidence="9">3.6.1.34</ecNumber>
    </submittedName>
</protein>
<keyword evidence="5 7" id="KW-0472">Membrane</keyword>
<evidence type="ECO:0000256" key="4">
    <source>
        <dbReference type="ARBA" id="ARBA00023128"/>
    </source>
</evidence>
<name>Q8M0C5_AMOPA</name>
<keyword evidence="6" id="KW-0066">ATP synthesis</keyword>
<dbReference type="GO" id="GO:0016787">
    <property type="term" value="F:hydrolase activity"/>
    <property type="evidence" value="ECO:0007669"/>
    <property type="project" value="UniProtKB-KW"/>
</dbReference>
<comment type="subcellular location">
    <subcellularLocation>
        <location evidence="1">Mitochondrion membrane</location>
    </subcellularLocation>
</comment>
<accession>Q8M0C5</accession>
<geneLocation type="mitochondrion" evidence="9"/>
<evidence type="ECO:0000256" key="2">
    <source>
        <dbReference type="ARBA" id="ARBA00022692"/>
    </source>
</evidence>
<evidence type="ECO:0000256" key="6">
    <source>
        <dbReference type="ARBA" id="ARBA00023310"/>
    </source>
</evidence>
<dbReference type="AlphaFoldDB" id="Q8M0C5"/>
<proteinExistence type="predicted"/>
<keyword evidence="9" id="KW-0378">Hydrolase</keyword>
<feature type="transmembrane region" description="Helical" evidence="7">
    <location>
        <begin position="12"/>
        <end position="31"/>
    </location>
</feature>
<dbReference type="EMBL" id="AF538044">
    <property type="protein sequence ID" value="AAN04066.1"/>
    <property type="molecule type" value="Genomic_DNA"/>
</dbReference>
<dbReference type="GO" id="GO:0031966">
    <property type="term" value="C:mitochondrial membrane"/>
    <property type="evidence" value="ECO:0007669"/>
    <property type="project" value="UniProtKB-SubCell"/>
</dbReference>
<keyword evidence="4 9" id="KW-0496">Mitochondrion</keyword>
<evidence type="ECO:0000256" key="7">
    <source>
        <dbReference type="SAM" id="Phobius"/>
    </source>
</evidence>
<dbReference type="Pfam" id="PF02326">
    <property type="entry name" value="YMF19"/>
    <property type="match status" value="1"/>
</dbReference>
<dbReference type="InterPro" id="IPR003319">
    <property type="entry name" value="YMF19-like_N"/>
</dbReference>
<evidence type="ECO:0000256" key="5">
    <source>
        <dbReference type="ARBA" id="ARBA00023136"/>
    </source>
</evidence>
<dbReference type="GO" id="GO:0006754">
    <property type="term" value="P:ATP biosynthetic process"/>
    <property type="evidence" value="ECO:0007669"/>
    <property type="project" value="UniProtKB-KW"/>
</dbReference>
<dbReference type="EC" id="3.6.1.34" evidence="9"/>
<keyword evidence="2 7" id="KW-0812">Transmembrane</keyword>
<evidence type="ECO:0000313" key="9">
    <source>
        <dbReference type="EMBL" id="AAN04066.1"/>
    </source>
</evidence>
<gene>
    <name evidence="9" type="primary">atp8</name>
</gene>